<organism evidence="1 2">
    <name type="scientific">Halanaerobium hydrogeniformans</name>
    <name type="common">Halanaerobium sp. (strain sapolanicus)</name>
    <dbReference type="NCBI Taxonomy" id="656519"/>
    <lineage>
        <taxon>Bacteria</taxon>
        <taxon>Bacillati</taxon>
        <taxon>Bacillota</taxon>
        <taxon>Clostridia</taxon>
        <taxon>Halanaerobiales</taxon>
        <taxon>Halanaerobiaceae</taxon>
        <taxon>Halanaerobium</taxon>
    </lineage>
</organism>
<dbReference type="AlphaFoldDB" id="E4RM01"/>
<proteinExistence type="predicted"/>
<dbReference type="EMBL" id="CP002304">
    <property type="protein sequence ID" value="ADQ14084.1"/>
    <property type="molecule type" value="Genomic_DNA"/>
</dbReference>
<evidence type="ECO:0008006" key="3">
    <source>
        <dbReference type="Google" id="ProtNLM"/>
    </source>
</evidence>
<dbReference type="KEGG" id="has:Halsa_0632"/>
<dbReference type="STRING" id="656519.Halsa_0632"/>
<dbReference type="Proteomes" id="UP000007434">
    <property type="component" value="Chromosome"/>
</dbReference>
<dbReference type="HOGENOM" id="CLU_060309_0_0_9"/>
<dbReference type="Pfam" id="PF13692">
    <property type="entry name" value="Glyco_trans_1_4"/>
    <property type="match status" value="1"/>
</dbReference>
<protein>
    <recommendedName>
        <fullName evidence="3">Glycosyl transferase group 1</fullName>
    </recommendedName>
</protein>
<reference evidence="1 2" key="1">
    <citation type="submission" date="2010-11" db="EMBL/GenBank/DDBJ databases">
        <title>Complete sequence of Halanaerobium sp. sapolanicus.</title>
        <authorList>
            <consortium name="US DOE Joint Genome Institute"/>
            <person name="Lucas S."/>
            <person name="Copeland A."/>
            <person name="Lapidus A."/>
            <person name="Cheng J.-F."/>
            <person name="Bruce D."/>
            <person name="Goodwin L."/>
            <person name="Pitluck S."/>
            <person name="Davenport K."/>
            <person name="Detter J.C."/>
            <person name="Han C."/>
            <person name="Tapia R."/>
            <person name="Land M."/>
            <person name="Hauser L."/>
            <person name="Jeffries C."/>
            <person name="Kyrpides N."/>
            <person name="Ivanova N."/>
            <person name="Mikhailova N."/>
            <person name="Begemann M.B."/>
            <person name="Mormile M.R."/>
            <person name="Wall J.D."/>
            <person name="Elias D.A."/>
            <person name="Woyke T."/>
        </authorList>
    </citation>
    <scope>NUCLEOTIDE SEQUENCE [LARGE SCALE GENOMIC DNA]</scope>
    <source>
        <strain evidence="2">sapolanicus</strain>
    </source>
</reference>
<evidence type="ECO:0000313" key="1">
    <source>
        <dbReference type="EMBL" id="ADQ14084.1"/>
    </source>
</evidence>
<accession>E4RM01</accession>
<dbReference type="OrthoDB" id="9807209at2"/>
<dbReference type="SUPFAM" id="SSF53756">
    <property type="entry name" value="UDP-Glycosyltransferase/glycogen phosphorylase"/>
    <property type="match status" value="1"/>
</dbReference>
<dbReference type="eggNOG" id="COG0438">
    <property type="taxonomic scope" value="Bacteria"/>
</dbReference>
<keyword evidence="2" id="KW-1185">Reference proteome</keyword>
<sequence length="395" mass="45455">MKIVYISSLKIKGISGGSIEAAKIHLSLKKLAQKDQNIDYQVISLDKNISFKSDINISKSQAKNFLTRFFLHSNYIYIEWLKIRKKVLNLDADIIILGNSRMGFIAKEIKKNNDEIFIIGHFDNIELDYLKAYSLAYNSFKAKLFKFIESKAVRRDEKMFNDNIDLGLFLTERDLIRAKKLYDFKGDYRILGVCLNKIDYSLKAANNYDLNLIFLASLWYGSNIEAIKWFLNNVWSEINKLDYDLQLIIGGSNPSHNFLKYLGAVKNVKVYPNFKNKENIIPKNSVFISPIQTGSGMKVKVAEALSMGLAVIASQESLIGYEEAINDQENKAIINEVRTASEYIDKIKKQIDLNNIKQIRKRAKLLFNKYYSMQRAAAAIESIINNIKIEKYQSR</sequence>
<evidence type="ECO:0000313" key="2">
    <source>
        <dbReference type="Proteomes" id="UP000007434"/>
    </source>
</evidence>
<name>E4RM01_HALHG</name>
<dbReference type="RefSeq" id="WP_013405176.1">
    <property type="nucleotide sequence ID" value="NC_014654.1"/>
</dbReference>
<dbReference type="Gene3D" id="3.40.50.2000">
    <property type="entry name" value="Glycogen Phosphorylase B"/>
    <property type="match status" value="1"/>
</dbReference>
<reference evidence="1 2" key="2">
    <citation type="journal article" date="2011" name="J. Bacteriol.">
        <title>Complete Genome Sequence of the Haloalkaliphilic, Hydrogen Producing Halanaerobium hydrogenoformans.</title>
        <authorList>
            <person name="Brown S.D."/>
            <person name="Begemann M.B."/>
            <person name="Mormile M.R."/>
            <person name="Wall J.D."/>
            <person name="Han C.S."/>
            <person name="Goodwin L.A."/>
            <person name="Pitluck S."/>
            <person name="Land M.L."/>
            <person name="Hauser L.J."/>
            <person name="Elias D.A."/>
        </authorList>
    </citation>
    <scope>NUCLEOTIDE SEQUENCE [LARGE SCALE GENOMIC DNA]</scope>
    <source>
        <strain evidence="2">sapolanicus</strain>
    </source>
</reference>
<gene>
    <name evidence="1" type="ordered locus">Halsa_0632</name>
</gene>